<feature type="signal peptide" evidence="1">
    <location>
        <begin position="1"/>
        <end position="21"/>
    </location>
</feature>
<dbReference type="RefSeq" id="WP_157342052.1">
    <property type="nucleotide sequence ID" value="NZ_WQNF01000004.1"/>
</dbReference>
<dbReference type="GO" id="GO:0005576">
    <property type="term" value="C:extracellular region"/>
    <property type="evidence" value="ECO:0007669"/>
    <property type="project" value="TreeGrafter"/>
</dbReference>
<evidence type="ECO:0000313" key="4">
    <source>
        <dbReference type="Proteomes" id="UP000436468"/>
    </source>
</evidence>
<feature type="domain" description="Lysozyme inhibitor LprI-like N-terminal" evidence="2">
    <location>
        <begin position="33"/>
        <end position="101"/>
    </location>
</feature>
<feature type="chain" id="PRO_5032512105" evidence="1">
    <location>
        <begin position="22"/>
        <end position="250"/>
    </location>
</feature>
<evidence type="ECO:0000313" key="3">
    <source>
        <dbReference type="EMBL" id="MVT64838.1"/>
    </source>
</evidence>
<evidence type="ECO:0000256" key="1">
    <source>
        <dbReference type="SAM" id="SignalP"/>
    </source>
</evidence>
<dbReference type="PANTHER" id="PTHR37549">
    <property type="entry name" value="LIPOPROTEIN LPRI"/>
    <property type="match status" value="1"/>
</dbReference>
<accession>A0A844SCS4</accession>
<dbReference type="InterPro" id="IPR009739">
    <property type="entry name" value="LprI-like_N"/>
</dbReference>
<dbReference type="Proteomes" id="UP000436468">
    <property type="component" value="Unassembled WGS sequence"/>
</dbReference>
<comment type="caution">
    <text evidence="3">The sequence shown here is derived from an EMBL/GenBank/DDBJ whole genome shotgun (WGS) entry which is preliminary data.</text>
</comment>
<name>A0A844SCS4_9BRAD</name>
<dbReference type="EMBL" id="WQNF01000004">
    <property type="protein sequence ID" value="MVT64838.1"/>
    <property type="molecule type" value="Genomic_DNA"/>
</dbReference>
<keyword evidence="4" id="KW-1185">Reference proteome</keyword>
<sequence>MLKASILMTLVLVAFASAAHAASFDCRTHQKVDEVAICGDPNLSSLDEVMSRAYGRLRSTLPKEEAARLKEAQVRWLNERRACASDRECLTSKYHERISDLNAQSTQQQPSFGGGGTNEELTKAVQLLRASLECPLPPCDWKCGVSTGYTKQTYSGDWKTLKIIAKTFARRGNSSMTTTARLASVKSAALDKGRNLVELRCDNECFHTVFEDPREGTSEQKKTNHEMFFCDEETAENAKAAVDVILEGAK</sequence>
<protein>
    <submittedName>
        <fullName evidence="3">DUF1311 domain-containing protein</fullName>
    </submittedName>
</protein>
<keyword evidence="1" id="KW-0732">Signal</keyword>
<organism evidence="3 4">
    <name type="scientific">Bradyrhizobium pachyrhizi</name>
    <dbReference type="NCBI Taxonomy" id="280333"/>
    <lineage>
        <taxon>Bacteria</taxon>
        <taxon>Pseudomonadati</taxon>
        <taxon>Pseudomonadota</taxon>
        <taxon>Alphaproteobacteria</taxon>
        <taxon>Hyphomicrobiales</taxon>
        <taxon>Nitrobacteraceae</taxon>
        <taxon>Bradyrhizobium</taxon>
    </lineage>
</organism>
<reference evidence="3 4" key="1">
    <citation type="submission" date="2019-12" db="EMBL/GenBank/DDBJ databases">
        <title>Draft genome sequences Bradyrhizobium cajani AMBPC1010, Bradyrhizobium pachyrhizi AMBPC1040 and Bradyrhizobium yuanmingense ALSPC3051, three plant growth promoting strains isolated from nodules of Cajanus cajan L. in Dominican Republic.</title>
        <authorList>
            <person name="Flores-Felix J.D."/>
            <person name="Araujo J."/>
            <person name="Diaz-Alcantara C."/>
            <person name="Gonzalez-Andres F."/>
            <person name="Velazquez E."/>
        </authorList>
    </citation>
    <scope>NUCLEOTIDE SEQUENCE [LARGE SCALE GENOMIC DNA]</scope>
    <source>
        <strain evidence="3 4">1040</strain>
    </source>
</reference>
<dbReference type="Gene3D" id="1.20.1270.180">
    <property type="match status" value="1"/>
</dbReference>
<proteinExistence type="predicted"/>
<dbReference type="Pfam" id="PF07007">
    <property type="entry name" value="LprI"/>
    <property type="match status" value="1"/>
</dbReference>
<dbReference type="InterPro" id="IPR052755">
    <property type="entry name" value="Lysozyme_Inhibitor_LprI"/>
</dbReference>
<evidence type="ECO:0000259" key="2">
    <source>
        <dbReference type="Pfam" id="PF07007"/>
    </source>
</evidence>
<dbReference type="PANTHER" id="PTHR37549:SF1">
    <property type="entry name" value="LIPOPROTEIN LPRI"/>
    <property type="match status" value="1"/>
</dbReference>
<dbReference type="AlphaFoldDB" id="A0A844SCS4"/>
<gene>
    <name evidence="3" type="ORF">GPL21_06925</name>
</gene>